<accession>A0A848EX31</accession>
<dbReference type="Proteomes" id="UP000536773">
    <property type="component" value="Unassembled WGS sequence"/>
</dbReference>
<name>A0A848EX31_MEGEL</name>
<protein>
    <submittedName>
        <fullName evidence="1">Uncharacterized protein</fullName>
    </submittedName>
</protein>
<reference evidence="1 2" key="1">
    <citation type="submission" date="2020-04" db="EMBL/GenBank/DDBJ databases">
        <authorList>
            <person name="Hitch T.C.A."/>
            <person name="Wylensek D."/>
            <person name="Clavel T."/>
        </authorList>
    </citation>
    <scope>NUCLEOTIDE SEQUENCE [LARGE SCALE GENOMIC DNA]</scope>
    <source>
        <strain evidence="1 2">WCA-386-APC-2A</strain>
    </source>
</reference>
<comment type="caution">
    <text evidence="1">The sequence shown here is derived from an EMBL/GenBank/DDBJ whole genome shotgun (WGS) entry which is preliminary data.</text>
</comment>
<sequence length="57" mass="6548">MDEAAKAMALKALEELQEQMRGEAEKAGLRTEEDVIRLVKEIRHEDDPKPEVNDENQ</sequence>
<evidence type="ECO:0000313" key="1">
    <source>
        <dbReference type="EMBL" id="NMK39875.1"/>
    </source>
</evidence>
<evidence type="ECO:0000313" key="2">
    <source>
        <dbReference type="Proteomes" id="UP000536773"/>
    </source>
</evidence>
<dbReference type="AlphaFoldDB" id="A0A848EX31"/>
<proteinExistence type="predicted"/>
<gene>
    <name evidence="1" type="ORF">HG933_10960</name>
</gene>
<dbReference type="RefSeq" id="WP_155274709.1">
    <property type="nucleotide sequence ID" value="NZ_CAMFOL010000040.1"/>
</dbReference>
<organism evidence="1 2">
    <name type="scientific">Megasphaera elsdenii</name>
    <dbReference type="NCBI Taxonomy" id="907"/>
    <lineage>
        <taxon>Bacteria</taxon>
        <taxon>Bacillati</taxon>
        <taxon>Bacillota</taxon>
        <taxon>Negativicutes</taxon>
        <taxon>Veillonellales</taxon>
        <taxon>Veillonellaceae</taxon>
        <taxon>Megasphaera</taxon>
    </lineage>
</organism>
<dbReference type="EMBL" id="JABBJH010000023">
    <property type="protein sequence ID" value="NMK39875.1"/>
    <property type="molecule type" value="Genomic_DNA"/>
</dbReference>